<organism evidence="1 2">
    <name type="scientific">Mucor circinelloides f. circinelloides (strain 1006PhL)</name>
    <name type="common">Mucormycosis agent</name>
    <name type="synonym">Calyptromyces circinelloides</name>
    <dbReference type="NCBI Taxonomy" id="1220926"/>
    <lineage>
        <taxon>Eukaryota</taxon>
        <taxon>Fungi</taxon>
        <taxon>Fungi incertae sedis</taxon>
        <taxon>Mucoromycota</taxon>
        <taxon>Mucoromycotina</taxon>
        <taxon>Mucoromycetes</taxon>
        <taxon>Mucorales</taxon>
        <taxon>Mucorineae</taxon>
        <taxon>Mucoraceae</taxon>
        <taxon>Mucor</taxon>
    </lineage>
</organism>
<dbReference type="EMBL" id="KE124235">
    <property type="protein sequence ID" value="EPB80996.1"/>
    <property type="molecule type" value="Genomic_DNA"/>
</dbReference>
<proteinExistence type="predicted"/>
<keyword evidence="2" id="KW-1185">Reference proteome</keyword>
<accession>S2ITQ1</accession>
<dbReference type="OrthoDB" id="10285269at2759"/>
<sequence>MEVSILRANRNYIYLVFGQQLSGHTGERAFYLHGYFGDVFYLCPKVFIQQVLIDGHKEWNLTKAYLEKQRGEKHVFIEIEQEKVDSDHYTLRDAVDVIHE</sequence>
<name>S2ITQ1_MUCC1</name>
<dbReference type="Proteomes" id="UP000014254">
    <property type="component" value="Unassembled WGS sequence"/>
</dbReference>
<dbReference type="VEuPathDB" id="FungiDB:HMPREF1544_12310"/>
<protein>
    <submittedName>
        <fullName evidence="1">Uncharacterized protein</fullName>
    </submittedName>
</protein>
<evidence type="ECO:0000313" key="2">
    <source>
        <dbReference type="Proteomes" id="UP000014254"/>
    </source>
</evidence>
<reference evidence="2" key="1">
    <citation type="submission" date="2013-05" db="EMBL/GenBank/DDBJ databases">
        <title>The Genome sequence of Mucor circinelloides f. circinelloides 1006PhL.</title>
        <authorList>
            <consortium name="The Broad Institute Genomics Platform"/>
            <person name="Cuomo C."/>
            <person name="Earl A."/>
            <person name="Findley K."/>
            <person name="Lee S.C."/>
            <person name="Walker B."/>
            <person name="Young S."/>
            <person name="Zeng Q."/>
            <person name="Gargeya S."/>
            <person name="Fitzgerald M."/>
            <person name="Haas B."/>
            <person name="Abouelleil A."/>
            <person name="Allen A.W."/>
            <person name="Alvarado L."/>
            <person name="Arachchi H.M."/>
            <person name="Berlin A.M."/>
            <person name="Chapman S.B."/>
            <person name="Gainer-Dewar J."/>
            <person name="Goldberg J."/>
            <person name="Griggs A."/>
            <person name="Gujja S."/>
            <person name="Hansen M."/>
            <person name="Howarth C."/>
            <person name="Imamovic A."/>
            <person name="Ireland A."/>
            <person name="Larimer J."/>
            <person name="McCowan C."/>
            <person name="Murphy C."/>
            <person name="Pearson M."/>
            <person name="Poon T.W."/>
            <person name="Priest M."/>
            <person name="Roberts A."/>
            <person name="Saif S."/>
            <person name="Shea T."/>
            <person name="Sisk P."/>
            <person name="Sykes S."/>
            <person name="Wortman J."/>
            <person name="Nusbaum C."/>
            <person name="Birren B."/>
        </authorList>
    </citation>
    <scope>NUCLEOTIDE SEQUENCE [LARGE SCALE GENOMIC DNA]</scope>
    <source>
        <strain evidence="2">1006PhL</strain>
    </source>
</reference>
<dbReference type="InParanoid" id="S2ITQ1"/>
<evidence type="ECO:0000313" key="1">
    <source>
        <dbReference type="EMBL" id="EPB80996.1"/>
    </source>
</evidence>
<dbReference type="AlphaFoldDB" id="S2ITQ1"/>
<gene>
    <name evidence="1" type="ORF">HMPREF1544_12310</name>
</gene>